<dbReference type="Proteomes" id="UP000095455">
    <property type="component" value="Unassembled WGS sequence"/>
</dbReference>
<protein>
    <submittedName>
        <fullName evidence="1 3">Cellulase</fullName>
    </submittedName>
</protein>
<name>A0A173W652_PARDI</name>
<dbReference type="Pfam" id="PF12876">
    <property type="entry name" value="Cellulase-like"/>
    <property type="match status" value="1"/>
</dbReference>
<dbReference type="EMBL" id="CYYK01000001">
    <property type="protein sequence ID" value="CUN34456.1"/>
    <property type="molecule type" value="Genomic_DNA"/>
</dbReference>
<dbReference type="Gene3D" id="3.20.20.80">
    <property type="entry name" value="Glycosidases"/>
    <property type="match status" value="1"/>
</dbReference>
<dbReference type="InterPro" id="IPR017853">
    <property type="entry name" value="GH"/>
</dbReference>
<sequence length="419" mass="49061">MDRRVFIRQTAVAALGGLVAFDLSNALAKSEMAFAGKGEISPRAITMWDFSWLERRWPGAGYEDWDQVLDELSERGYNAIRIDAYPHLIAENPMKKWLLKEVWNQQDWGSPDMNEVQVQPNLNLFLSKCKERDIKVGLSSWYRLDVDEVCLKLDTPEKLADCWLTTLRSIEEDGLLDTILYVDLCNEWPGDSWAPFFAKTYPNVGWGNWYKEESLRWMKTSLEKMRQVYPDMPFLYSFDHGDVKKYEEVDCSFLDLYEHHIWMAQQNGGEFYKLVGYGYNRFLPDDYKNVVKNAERVYRERPGYWQKLLTDKIELMASVARKNRRPLVTTECWGLVDYKDWPLLKWDWVKDLCELGTITAARTGMWVGVATSNFCGPQFAGMWRDVEWHKRLTSIIRSSPLDESLTKNNEVAAKLLKRL</sequence>
<evidence type="ECO:0000313" key="7">
    <source>
        <dbReference type="Proteomes" id="UP000284660"/>
    </source>
</evidence>
<proteinExistence type="predicted"/>
<evidence type="ECO:0000313" key="4">
    <source>
        <dbReference type="EMBL" id="RHD77178.1"/>
    </source>
</evidence>
<dbReference type="Proteomes" id="UP000095591">
    <property type="component" value="Unassembled WGS sequence"/>
</dbReference>
<dbReference type="EMBL" id="CYXP01000002">
    <property type="protein sequence ID" value="CUN00016.1"/>
    <property type="molecule type" value="Genomic_DNA"/>
</dbReference>
<dbReference type="InterPro" id="IPR024778">
    <property type="entry name" value="Put_cellulase"/>
</dbReference>
<dbReference type="EMBL" id="QSJN01000002">
    <property type="protein sequence ID" value="RHD77178.1"/>
    <property type="molecule type" value="Genomic_DNA"/>
</dbReference>
<evidence type="ECO:0000313" key="8">
    <source>
        <dbReference type="Proteomes" id="UP000461276"/>
    </source>
</evidence>
<organism evidence="3 8">
    <name type="scientific">Parabacteroides distasonis</name>
    <dbReference type="NCBI Taxonomy" id="823"/>
    <lineage>
        <taxon>Bacteria</taxon>
        <taxon>Pseudomonadati</taxon>
        <taxon>Bacteroidota</taxon>
        <taxon>Bacteroidia</taxon>
        <taxon>Bacteroidales</taxon>
        <taxon>Tannerellaceae</taxon>
        <taxon>Parabacteroides</taxon>
    </lineage>
</organism>
<dbReference type="SUPFAM" id="SSF51445">
    <property type="entry name" value="(Trans)glycosidases"/>
    <property type="match status" value="1"/>
</dbReference>
<evidence type="ECO:0000313" key="2">
    <source>
        <dbReference type="EMBL" id="CUN34456.1"/>
    </source>
</evidence>
<evidence type="ECO:0000313" key="1">
    <source>
        <dbReference type="EMBL" id="CUN00016.1"/>
    </source>
</evidence>
<dbReference type="Proteomes" id="UP000284660">
    <property type="component" value="Unassembled WGS sequence"/>
</dbReference>
<dbReference type="AlphaFoldDB" id="A0A173W652"/>
<evidence type="ECO:0000313" key="5">
    <source>
        <dbReference type="Proteomes" id="UP000095455"/>
    </source>
</evidence>
<dbReference type="RefSeq" id="WP_008779093.1">
    <property type="nucleotide sequence ID" value="NZ_CABMKT010000001.1"/>
</dbReference>
<evidence type="ECO:0000313" key="3">
    <source>
        <dbReference type="EMBL" id="MRY95106.1"/>
    </source>
</evidence>
<gene>
    <name evidence="4" type="ORF">DW782_04285</name>
    <name evidence="2" type="ORF">ERS852380_00057</name>
    <name evidence="1" type="ORF">ERS852429_01515</name>
    <name evidence="3" type="ORF">GKD67_18095</name>
</gene>
<reference evidence="5 6" key="1">
    <citation type="submission" date="2015-09" db="EMBL/GenBank/DDBJ databases">
        <authorList>
            <consortium name="Pathogen Informatics"/>
        </authorList>
    </citation>
    <scope>NUCLEOTIDE SEQUENCE [LARGE SCALE GENOMIC DNA]</scope>
    <source>
        <strain evidence="2 5">2789STDY5608822</strain>
        <strain evidence="1 6">2789STDY5608872</strain>
    </source>
</reference>
<accession>A0A173W652</accession>
<reference evidence="4 7" key="2">
    <citation type="submission" date="2018-08" db="EMBL/GenBank/DDBJ databases">
        <title>A genome reference for cultivated species of the human gut microbiota.</title>
        <authorList>
            <person name="Zou Y."/>
            <person name="Xue W."/>
            <person name="Luo G."/>
        </authorList>
    </citation>
    <scope>NUCLEOTIDE SEQUENCE [LARGE SCALE GENOMIC DNA]</scope>
    <source>
        <strain evidence="4 7">AM30-4</strain>
    </source>
</reference>
<reference evidence="3 8" key="3">
    <citation type="journal article" date="2019" name="Nat. Med.">
        <title>A library of human gut bacterial isolates paired with longitudinal multiomics data enables mechanistic microbiome research.</title>
        <authorList>
            <person name="Poyet M."/>
            <person name="Groussin M."/>
            <person name="Gibbons S.M."/>
            <person name="Avila-Pacheco J."/>
            <person name="Jiang X."/>
            <person name="Kearney S.M."/>
            <person name="Perrotta A.R."/>
            <person name="Berdy B."/>
            <person name="Zhao S."/>
            <person name="Lieberman T.D."/>
            <person name="Swanson P.K."/>
            <person name="Smith M."/>
            <person name="Roesemann S."/>
            <person name="Alexander J.E."/>
            <person name="Rich S.A."/>
            <person name="Livny J."/>
            <person name="Vlamakis H."/>
            <person name="Clish C."/>
            <person name="Bullock K."/>
            <person name="Deik A."/>
            <person name="Scott J."/>
            <person name="Pierce K.A."/>
            <person name="Xavier R.J."/>
            <person name="Alm E.J."/>
        </authorList>
    </citation>
    <scope>NUCLEOTIDE SEQUENCE [LARGE SCALE GENOMIC DNA]</scope>
    <source>
        <strain evidence="3 8">BIOML-A9</strain>
    </source>
</reference>
<dbReference type="Proteomes" id="UP000461276">
    <property type="component" value="Unassembled WGS sequence"/>
</dbReference>
<evidence type="ECO:0000313" key="6">
    <source>
        <dbReference type="Proteomes" id="UP000095591"/>
    </source>
</evidence>
<dbReference type="EMBL" id="WKMY01000016">
    <property type="protein sequence ID" value="MRY95106.1"/>
    <property type="molecule type" value="Genomic_DNA"/>
</dbReference>